<accession>A0AA36FD54</accession>
<dbReference type="InterPro" id="IPR005821">
    <property type="entry name" value="Ion_trans_dom"/>
</dbReference>
<evidence type="ECO:0000313" key="16">
    <source>
        <dbReference type="Proteomes" id="UP001162480"/>
    </source>
</evidence>
<keyword evidence="11" id="KW-0407">Ion channel</keyword>
<keyword evidence="9" id="KW-0406">Ion transport</keyword>
<evidence type="ECO:0000256" key="3">
    <source>
        <dbReference type="ARBA" id="ARBA00022448"/>
    </source>
</evidence>
<evidence type="ECO:0000256" key="9">
    <source>
        <dbReference type="ARBA" id="ARBA00023065"/>
    </source>
</evidence>
<dbReference type="Gene3D" id="1.20.120.350">
    <property type="entry name" value="Voltage-gated potassium channels. Chain C"/>
    <property type="match status" value="1"/>
</dbReference>
<evidence type="ECO:0000256" key="5">
    <source>
        <dbReference type="ARBA" id="ARBA00022692"/>
    </source>
</evidence>
<feature type="transmembrane region" description="Helical" evidence="13">
    <location>
        <begin position="46"/>
        <end position="71"/>
    </location>
</feature>
<keyword evidence="16" id="KW-1185">Reference proteome</keyword>
<reference evidence="15" key="1">
    <citation type="submission" date="2023-08" db="EMBL/GenBank/DDBJ databases">
        <authorList>
            <person name="Alioto T."/>
            <person name="Alioto T."/>
            <person name="Gomez Garrido J."/>
        </authorList>
    </citation>
    <scope>NUCLEOTIDE SEQUENCE</scope>
</reference>
<dbReference type="AlphaFoldDB" id="A0AA36FD54"/>
<dbReference type="InterPro" id="IPR031846">
    <property type="entry name" value="Hvcn1"/>
</dbReference>
<dbReference type="GO" id="GO:0034702">
    <property type="term" value="C:monoatomic ion channel complex"/>
    <property type="evidence" value="ECO:0007669"/>
    <property type="project" value="UniProtKB-KW"/>
</dbReference>
<dbReference type="PANTHER" id="PTHR46480:SF1">
    <property type="entry name" value="VOLTAGE-GATED HYDROGEN CHANNEL 1"/>
    <property type="match status" value="1"/>
</dbReference>
<evidence type="ECO:0000256" key="1">
    <source>
        <dbReference type="ARBA" id="ARBA00004651"/>
    </source>
</evidence>
<evidence type="ECO:0000256" key="4">
    <source>
        <dbReference type="ARBA" id="ARBA00022475"/>
    </source>
</evidence>
<sequence>MKVKMEGFHKLHDDLEKVIEKEDSNSSVTTDSDETKQEFRTIRERVIHLINTNIFQIGIICLVFLDCLLVISELLLDLQILQVHDYDKMAVAFILRYASLAILGIFLLEIALRLYALRLDFFRHKMEMFDAVVVIASFVLDIVFRQHDGPENGVGLLIVLRLWRMTRILNGIIMSVKKQADKKLQRERRLREACEQELSKFREYCSAQEGEIELLQGLLRKHGITDADKHEQPPSVSTIAVIAEVNPVEHQILNSNNNGSNISQNLSSNTTITTTTTAATTTSATVATTITSTTTATTTTTTATTAPNILISSISSTDNGRSPSRTSVSTCILTPAMTTPPTPPHPIQTTTTLDKTATANFSQTK</sequence>
<dbReference type="InterPro" id="IPR027359">
    <property type="entry name" value="Volt_channel_dom_sf"/>
</dbReference>
<name>A0AA36FD54_OCTVU</name>
<evidence type="ECO:0000256" key="8">
    <source>
        <dbReference type="ARBA" id="ARBA00023054"/>
    </source>
</evidence>
<gene>
    <name evidence="15" type="ORF">OCTVUL_1B026179</name>
</gene>
<evidence type="ECO:0000256" key="12">
    <source>
        <dbReference type="ARBA" id="ARBA00031989"/>
    </source>
</evidence>
<dbReference type="GO" id="GO:0030171">
    <property type="term" value="F:voltage-gated proton channel activity"/>
    <property type="evidence" value="ECO:0007669"/>
    <property type="project" value="InterPro"/>
</dbReference>
<keyword evidence="5 13" id="KW-0812">Transmembrane</keyword>
<keyword evidence="7 13" id="KW-1133">Transmembrane helix</keyword>
<dbReference type="SUPFAM" id="SSF81324">
    <property type="entry name" value="Voltage-gated potassium channels"/>
    <property type="match status" value="1"/>
</dbReference>
<keyword evidence="10 13" id="KW-0472">Membrane</keyword>
<comment type="subcellular location">
    <subcellularLocation>
        <location evidence="1">Cell membrane</location>
        <topology evidence="1">Multi-pass membrane protein</topology>
    </subcellularLocation>
</comment>
<keyword evidence="3" id="KW-0813">Transport</keyword>
<organism evidence="15 16">
    <name type="scientific">Octopus vulgaris</name>
    <name type="common">Common octopus</name>
    <dbReference type="NCBI Taxonomy" id="6645"/>
    <lineage>
        <taxon>Eukaryota</taxon>
        <taxon>Metazoa</taxon>
        <taxon>Spiralia</taxon>
        <taxon>Lophotrochozoa</taxon>
        <taxon>Mollusca</taxon>
        <taxon>Cephalopoda</taxon>
        <taxon>Coleoidea</taxon>
        <taxon>Octopodiformes</taxon>
        <taxon>Octopoda</taxon>
        <taxon>Incirrata</taxon>
        <taxon>Octopodidae</taxon>
        <taxon>Octopus</taxon>
    </lineage>
</organism>
<dbReference type="PANTHER" id="PTHR46480">
    <property type="entry name" value="F20B24.22"/>
    <property type="match status" value="1"/>
</dbReference>
<evidence type="ECO:0000256" key="11">
    <source>
        <dbReference type="ARBA" id="ARBA00023303"/>
    </source>
</evidence>
<keyword evidence="8" id="KW-0175">Coiled coil</keyword>
<evidence type="ECO:0000256" key="13">
    <source>
        <dbReference type="SAM" id="Phobius"/>
    </source>
</evidence>
<keyword evidence="6" id="KW-0851">Voltage-gated channel</keyword>
<dbReference type="Proteomes" id="UP001162480">
    <property type="component" value="Chromosome 16"/>
</dbReference>
<keyword evidence="4" id="KW-1003">Cell membrane</keyword>
<dbReference type="Pfam" id="PF00520">
    <property type="entry name" value="Ion_trans"/>
    <property type="match status" value="1"/>
</dbReference>
<dbReference type="EMBL" id="OX597829">
    <property type="protein sequence ID" value="CAI9734691.1"/>
    <property type="molecule type" value="Genomic_DNA"/>
</dbReference>
<feature type="domain" description="Ion transport" evidence="14">
    <location>
        <begin position="54"/>
        <end position="171"/>
    </location>
</feature>
<dbReference type="GO" id="GO:0005886">
    <property type="term" value="C:plasma membrane"/>
    <property type="evidence" value="ECO:0007669"/>
    <property type="project" value="UniProtKB-SubCell"/>
</dbReference>
<protein>
    <recommendedName>
        <fullName evidence="2">Voltage-gated hydrogen channel 1</fullName>
    </recommendedName>
    <alternativeName>
        <fullName evidence="12">Hydrogen voltage-gated channel 1</fullName>
    </alternativeName>
</protein>
<proteinExistence type="predicted"/>
<feature type="transmembrane region" description="Helical" evidence="13">
    <location>
        <begin position="91"/>
        <end position="116"/>
    </location>
</feature>
<evidence type="ECO:0000256" key="10">
    <source>
        <dbReference type="ARBA" id="ARBA00023136"/>
    </source>
</evidence>
<evidence type="ECO:0000256" key="6">
    <source>
        <dbReference type="ARBA" id="ARBA00022882"/>
    </source>
</evidence>
<evidence type="ECO:0000259" key="14">
    <source>
        <dbReference type="Pfam" id="PF00520"/>
    </source>
</evidence>
<evidence type="ECO:0000313" key="15">
    <source>
        <dbReference type="EMBL" id="CAI9734691.1"/>
    </source>
</evidence>
<evidence type="ECO:0000256" key="7">
    <source>
        <dbReference type="ARBA" id="ARBA00022989"/>
    </source>
</evidence>
<evidence type="ECO:0000256" key="2">
    <source>
        <dbReference type="ARBA" id="ARBA00015897"/>
    </source>
</evidence>